<dbReference type="InterPro" id="IPR004841">
    <property type="entry name" value="AA-permease/SLC12A_dom"/>
</dbReference>
<sequence>MKITNADGTIRALSNRHVQMIAIGGTIGTGLFLGSGSTISKTGPSVMWVYLVLGFFFFLMMRAIGEMFYSDPTQHTFVAFISRYLGPSVGHFTGWTYWIGLIFVCMAELTATATYVKFWLPNVPAWLIEISFLLILAGVNLTAARLFGEAEFWFAMIKIVAIVALIITGIFMMVGHHPTPLGQASIGNLFHNYQVFPNGIANFISAFPMVFFAFQGIEFVSITIGEAKNPHRVIKKAVNETLLRILLFYIGALIVIMGIIPWTSLSPDSSPFVQVFKLAGYPAAAAIINFVVLRRQPHR</sequence>
<proteinExistence type="inferred from homology"/>
<dbReference type="PATRIC" id="fig|1590.201.peg.322"/>
<feature type="transmembrane region" description="Helical" evidence="10">
    <location>
        <begin position="272"/>
        <end position="293"/>
    </location>
</feature>
<dbReference type="Gene3D" id="1.20.1740.10">
    <property type="entry name" value="Amino acid/polyamine transporter I"/>
    <property type="match status" value="1"/>
</dbReference>
<dbReference type="EMBL" id="LUXM01000018">
    <property type="protein sequence ID" value="KZU96623.1"/>
    <property type="molecule type" value="Genomic_DNA"/>
</dbReference>
<keyword evidence="3" id="KW-0813">Transport</keyword>
<feature type="transmembrane region" description="Helical" evidence="10">
    <location>
        <begin position="20"/>
        <end position="39"/>
    </location>
</feature>
<evidence type="ECO:0000256" key="6">
    <source>
        <dbReference type="ARBA" id="ARBA00022692"/>
    </source>
</evidence>
<keyword evidence="7" id="KW-0029">Amino-acid transport</keyword>
<keyword evidence="5" id="KW-0997">Cell inner membrane</keyword>
<name>A0A162HIJ5_LACPN</name>
<evidence type="ECO:0000256" key="1">
    <source>
        <dbReference type="ARBA" id="ARBA00004429"/>
    </source>
</evidence>
<gene>
    <name evidence="12" type="ORF">Lp19_0599</name>
</gene>
<evidence type="ECO:0000256" key="2">
    <source>
        <dbReference type="ARBA" id="ARBA00008583"/>
    </source>
</evidence>
<dbReference type="GO" id="GO:0055085">
    <property type="term" value="P:transmembrane transport"/>
    <property type="evidence" value="ECO:0007669"/>
    <property type="project" value="InterPro"/>
</dbReference>
<dbReference type="GO" id="GO:0005886">
    <property type="term" value="C:plasma membrane"/>
    <property type="evidence" value="ECO:0007669"/>
    <property type="project" value="UniProtKB-SubCell"/>
</dbReference>
<evidence type="ECO:0000256" key="8">
    <source>
        <dbReference type="ARBA" id="ARBA00022989"/>
    </source>
</evidence>
<evidence type="ECO:0000256" key="9">
    <source>
        <dbReference type="ARBA" id="ARBA00023136"/>
    </source>
</evidence>
<keyword evidence="9 10" id="KW-0472">Membrane</keyword>
<keyword evidence="6 10" id="KW-0812">Transmembrane</keyword>
<keyword evidence="8 10" id="KW-1133">Transmembrane helix</keyword>
<feature type="transmembrane region" description="Helical" evidence="10">
    <location>
        <begin position="199"/>
        <end position="220"/>
    </location>
</feature>
<evidence type="ECO:0000256" key="3">
    <source>
        <dbReference type="ARBA" id="ARBA00022448"/>
    </source>
</evidence>
<evidence type="ECO:0000259" key="11">
    <source>
        <dbReference type="Pfam" id="PF00324"/>
    </source>
</evidence>
<dbReference type="InterPro" id="IPR004840">
    <property type="entry name" value="Amino_acid_permease_CS"/>
</dbReference>
<evidence type="ECO:0000256" key="7">
    <source>
        <dbReference type="ARBA" id="ARBA00022970"/>
    </source>
</evidence>
<feature type="transmembrane region" description="Helical" evidence="10">
    <location>
        <begin position="159"/>
        <end position="179"/>
    </location>
</feature>
<protein>
    <submittedName>
        <fullName evidence="12">D-serine/D-alanine/glycine transporter</fullName>
    </submittedName>
</protein>
<comment type="subcellular location">
    <subcellularLocation>
        <location evidence="1">Cell inner membrane</location>
        <topology evidence="1">Multi-pass membrane protein</topology>
    </subcellularLocation>
</comment>
<keyword evidence="4" id="KW-1003">Cell membrane</keyword>
<feature type="domain" description="Amino acid permease/ SLC12A" evidence="11">
    <location>
        <begin position="17"/>
        <end position="293"/>
    </location>
</feature>
<evidence type="ECO:0000256" key="5">
    <source>
        <dbReference type="ARBA" id="ARBA00022519"/>
    </source>
</evidence>
<evidence type="ECO:0000256" key="4">
    <source>
        <dbReference type="ARBA" id="ARBA00022475"/>
    </source>
</evidence>
<evidence type="ECO:0000313" key="13">
    <source>
        <dbReference type="Proteomes" id="UP000076882"/>
    </source>
</evidence>
<organism evidence="12 13">
    <name type="scientific">Lactiplantibacillus plantarum</name>
    <name type="common">Lactobacillus plantarum</name>
    <dbReference type="NCBI Taxonomy" id="1590"/>
    <lineage>
        <taxon>Bacteria</taxon>
        <taxon>Bacillati</taxon>
        <taxon>Bacillota</taxon>
        <taxon>Bacilli</taxon>
        <taxon>Lactobacillales</taxon>
        <taxon>Lactobacillaceae</taxon>
        <taxon>Lactiplantibacillus</taxon>
    </lineage>
</organism>
<dbReference type="PANTHER" id="PTHR43495">
    <property type="entry name" value="GABA PERMEASE"/>
    <property type="match status" value="1"/>
</dbReference>
<dbReference type="GO" id="GO:0006865">
    <property type="term" value="P:amino acid transport"/>
    <property type="evidence" value="ECO:0007669"/>
    <property type="project" value="UniProtKB-KW"/>
</dbReference>
<dbReference type="Pfam" id="PF00324">
    <property type="entry name" value="AA_permease"/>
    <property type="match status" value="1"/>
</dbReference>
<dbReference type="AlphaFoldDB" id="A0A162HIJ5"/>
<comment type="caution">
    <text evidence="12">The sequence shown here is derived from an EMBL/GenBank/DDBJ whole genome shotgun (WGS) entry which is preliminary data.</text>
</comment>
<reference evidence="12 13" key="1">
    <citation type="submission" date="2016-03" db="EMBL/GenBank/DDBJ databases">
        <title>Comparative genomics of 54 Lactobacillus plantarum strains reveals genomic uncoupling from niche constraints.</title>
        <authorList>
            <person name="Martino M.E."/>
        </authorList>
    </citation>
    <scope>NUCLEOTIDE SEQUENCE [LARGE SCALE GENOMIC DNA]</scope>
    <source>
        <strain evidence="12 13">19.1</strain>
    </source>
</reference>
<feature type="transmembrane region" description="Helical" evidence="10">
    <location>
        <begin position="126"/>
        <end position="147"/>
    </location>
</feature>
<feature type="transmembrane region" description="Helical" evidence="10">
    <location>
        <begin position="45"/>
        <end position="64"/>
    </location>
</feature>
<dbReference type="Proteomes" id="UP000076882">
    <property type="component" value="Unassembled WGS sequence"/>
</dbReference>
<accession>A0A162HIJ5</accession>
<feature type="transmembrane region" description="Helical" evidence="10">
    <location>
        <begin position="241"/>
        <end position="260"/>
    </location>
</feature>
<dbReference type="PROSITE" id="PS00218">
    <property type="entry name" value="AMINO_ACID_PERMEASE_1"/>
    <property type="match status" value="1"/>
</dbReference>
<evidence type="ECO:0000256" key="10">
    <source>
        <dbReference type="SAM" id="Phobius"/>
    </source>
</evidence>
<evidence type="ECO:0000313" key="12">
    <source>
        <dbReference type="EMBL" id="KZU96623.1"/>
    </source>
</evidence>
<dbReference type="PANTHER" id="PTHR43495:SF4">
    <property type="entry name" value="AROMATIC AMINO ACID TRANSPORT PROTEIN AROP"/>
    <property type="match status" value="1"/>
</dbReference>
<feature type="transmembrane region" description="Helical" evidence="10">
    <location>
        <begin position="95"/>
        <end position="120"/>
    </location>
</feature>
<comment type="similarity">
    <text evidence="2">Belongs to the amino acid-polyamine-organocation (APC) superfamily. Amino acid transporter (AAT) (TC 2.A.3.1) family.</text>
</comment>